<dbReference type="PROSITE" id="PS50885">
    <property type="entry name" value="HAMP"/>
    <property type="match status" value="1"/>
</dbReference>
<protein>
    <submittedName>
        <fullName evidence="7">Chemotaxis protein</fullName>
    </submittedName>
</protein>
<feature type="domain" description="Methyl-accepting transducer" evidence="5">
    <location>
        <begin position="133"/>
        <end position="362"/>
    </location>
</feature>
<dbReference type="SUPFAM" id="SSF58104">
    <property type="entry name" value="Methyl-accepting chemotaxis protein (MCP) signaling domain"/>
    <property type="match status" value="1"/>
</dbReference>
<comment type="caution">
    <text evidence="7">The sequence shown here is derived from an EMBL/GenBank/DDBJ whole genome shotgun (WGS) entry which is preliminary data.</text>
</comment>
<name>A0A3D8K052_9BURK</name>
<keyword evidence="1" id="KW-0145">Chemotaxis</keyword>
<feature type="transmembrane region" description="Helical" evidence="4">
    <location>
        <begin position="55"/>
        <end position="76"/>
    </location>
</feature>
<evidence type="ECO:0000313" key="8">
    <source>
        <dbReference type="Proteomes" id="UP000256838"/>
    </source>
</evidence>
<evidence type="ECO:0000259" key="5">
    <source>
        <dbReference type="PROSITE" id="PS50111"/>
    </source>
</evidence>
<dbReference type="AlphaFoldDB" id="A0A3D8K052"/>
<evidence type="ECO:0000313" key="7">
    <source>
        <dbReference type="EMBL" id="RDU98807.1"/>
    </source>
</evidence>
<dbReference type="Proteomes" id="UP000256838">
    <property type="component" value="Unassembled WGS sequence"/>
</dbReference>
<dbReference type="RefSeq" id="WP_115533622.1">
    <property type="nucleotide sequence ID" value="NZ_QRGA01000006.1"/>
</dbReference>
<dbReference type="GO" id="GO:0007165">
    <property type="term" value="P:signal transduction"/>
    <property type="evidence" value="ECO:0007669"/>
    <property type="project" value="UniProtKB-KW"/>
</dbReference>
<accession>A0A3D8K052</accession>
<dbReference type="EMBL" id="QRGA01000006">
    <property type="protein sequence ID" value="RDU98807.1"/>
    <property type="molecule type" value="Genomic_DNA"/>
</dbReference>
<dbReference type="GO" id="GO:0006935">
    <property type="term" value="P:chemotaxis"/>
    <property type="evidence" value="ECO:0007669"/>
    <property type="project" value="UniProtKB-KW"/>
</dbReference>
<keyword evidence="4" id="KW-0472">Membrane</keyword>
<feature type="domain" description="HAMP" evidence="6">
    <location>
        <begin position="76"/>
        <end position="128"/>
    </location>
</feature>
<evidence type="ECO:0000256" key="4">
    <source>
        <dbReference type="SAM" id="Phobius"/>
    </source>
</evidence>
<dbReference type="GO" id="GO:0016020">
    <property type="term" value="C:membrane"/>
    <property type="evidence" value="ECO:0007669"/>
    <property type="project" value="InterPro"/>
</dbReference>
<dbReference type="PANTHER" id="PTHR43531">
    <property type="entry name" value="PROTEIN ICFG"/>
    <property type="match status" value="1"/>
</dbReference>
<evidence type="ECO:0000256" key="3">
    <source>
        <dbReference type="PROSITE-ProRule" id="PRU00284"/>
    </source>
</evidence>
<sequence length="514" mass="53826">MSYLAFVLRPGVAVMLRLSLGKKLALLAMPWLASLGALASMSVGGGSSLLTANTTTIAIAVVGAVLTVYLVACLYASVRSATRALADIVEAVRHGNLQLAPVVPGRDELSEIGRGMDAMMRQFSNLVSSIRSESELVAMAGDGLLESAEALAHRTDEQAASLGQTSGNVAALVETVEVNAGDAQTASVLTERIREAAEDGKATVESAVQAMQALSQRSGRMTDIIDVIDGIAFQTNILALNAAVEAARAGEAGRGFAVVAAEVRSLAQRCASAASEVKHLIEGSTGEVGVGMRLIRDAAVALTAVDAGVREITGKARLICAASTAQLDGLRGIDESVQGLDRITHSNARMVETSLHAAERLRQQSRQLCAAVIAMKLRQGCADEARALVERAAQLLESAGLAAAAERFHRRDGGFIDRDLFVIVLDRNGMFRAFGADPAKAGKPAVAAPGVDIDALNRQTFERADRGGGWIEFRSLHPVSRLPVDKMAYVRPVGAALIVMCSVNKTDGLPAANR</sequence>
<evidence type="ECO:0000256" key="2">
    <source>
        <dbReference type="ARBA" id="ARBA00029447"/>
    </source>
</evidence>
<evidence type="ECO:0000259" key="6">
    <source>
        <dbReference type="PROSITE" id="PS50885"/>
    </source>
</evidence>
<dbReference type="PANTHER" id="PTHR43531:SF11">
    <property type="entry name" value="METHYL-ACCEPTING CHEMOTAXIS PROTEIN 3"/>
    <property type="match status" value="1"/>
</dbReference>
<dbReference type="OrthoDB" id="9054408at2"/>
<dbReference type="InterPro" id="IPR003660">
    <property type="entry name" value="HAMP_dom"/>
</dbReference>
<dbReference type="InterPro" id="IPR051310">
    <property type="entry name" value="MCP_chemotaxis"/>
</dbReference>
<keyword evidence="4" id="KW-1133">Transmembrane helix</keyword>
<gene>
    <name evidence="7" type="ORF">DWV00_11115</name>
</gene>
<dbReference type="InterPro" id="IPR004090">
    <property type="entry name" value="Chemotax_Me-accpt_rcpt"/>
</dbReference>
<keyword evidence="8" id="KW-1185">Reference proteome</keyword>
<keyword evidence="4" id="KW-0812">Transmembrane</keyword>
<keyword evidence="3" id="KW-0807">Transducer</keyword>
<dbReference type="Gene3D" id="1.10.287.950">
    <property type="entry name" value="Methyl-accepting chemotaxis protein"/>
    <property type="match status" value="1"/>
</dbReference>
<reference evidence="7 8" key="1">
    <citation type="submission" date="2018-08" db="EMBL/GenBank/DDBJ databases">
        <title>Paraburkholderia sp. DHOM06 isolated from forest soil.</title>
        <authorList>
            <person name="Gao Z.-H."/>
            <person name="Qiu L.-H."/>
        </authorList>
    </citation>
    <scope>NUCLEOTIDE SEQUENCE [LARGE SCALE GENOMIC DNA]</scope>
    <source>
        <strain evidence="7 8">DHOM06</strain>
    </source>
</reference>
<proteinExistence type="inferred from homology"/>
<dbReference type="SMART" id="SM00283">
    <property type="entry name" value="MA"/>
    <property type="match status" value="1"/>
</dbReference>
<dbReference type="PRINTS" id="PR00260">
    <property type="entry name" value="CHEMTRNSDUCR"/>
</dbReference>
<dbReference type="InterPro" id="IPR004089">
    <property type="entry name" value="MCPsignal_dom"/>
</dbReference>
<evidence type="ECO:0000256" key="1">
    <source>
        <dbReference type="ARBA" id="ARBA00022500"/>
    </source>
</evidence>
<dbReference type="PROSITE" id="PS50111">
    <property type="entry name" value="CHEMOTAXIS_TRANSDUC_2"/>
    <property type="match status" value="1"/>
</dbReference>
<organism evidence="7 8">
    <name type="scientific">Trinickia dinghuensis</name>
    <dbReference type="NCBI Taxonomy" id="2291023"/>
    <lineage>
        <taxon>Bacteria</taxon>
        <taxon>Pseudomonadati</taxon>
        <taxon>Pseudomonadota</taxon>
        <taxon>Betaproteobacteria</taxon>
        <taxon>Burkholderiales</taxon>
        <taxon>Burkholderiaceae</taxon>
        <taxon>Trinickia</taxon>
    </lineage>
</organism>
<comment type="similarity">
    <text evidence="2">Belongs to the methyl-accepting chemotaxis (MCP) protein family.</text>
</comment>
<dbReference type="Pfam" id="PF00015">
    <property type="entry name" value="MCPsignal"/>
    <property type="match status" value="1"/>
</dbReference>
<dbReference type="GO" id="GO:0004888">
    <property type="term" value="F:transmembrane signaling receptor activity"/>
    <property type="evidence" value="ECO:0007669"/>
    <property type="project" value="InterPro"/>
</dbReference>